<organism evidence="3 4">
    <name type="scientific">Pontiella desulfatans</name>
    <dbReference type="NCBI Taxonomy" id="2750659"/>
    <lineage>
        <taxon>Bacteria</taxon>
        <taxon>Pseudomonadati</taxon>
        <taxon>Kiritimatiellota</taxon>
        <taxon>Kiritimatiellia</taxon>
        <taxon>Kiritimatiellales</taxon>
        <taxon>Pontiellaceae</taxon>
        <taxon>Pontiella</taxon>
    </lineage>
</organism>
<keyword evidence="4" id="KW-1185">Reference proteome</keyword>
<keyword evidence="2" id="KW-1133">Transmembrane helix</keyword>
<reference evidence="3 4" key="1">
    <citation type="submission" date="2019-04" db="EMBL/GenBank/DDBJ databases">
        <authorList>
            <person name="Van Vliet M D."/>
        </authorList>
    </citation>
    <scope>NUCLEOTIDE SEQUENCE [LARGE SCALE GENOMIC DNA]</scope>
    <source>
        <strain evidence="3 4">F1</strain>
    </source>
</reference>
<protein>
    <submittedName>
        <fullName evidence="3">Uncharacterized protein</fullName>
    </submittedName>
</protein>
<evidence type="ECO:0000256" key="2">
    <source>
        <dbReference type="SAM" id="Phobius"/>
    </source>
</evidence>
<keyword evidence="2" id="KW-0472">Membrane</keyword>
<sequence length="199" mass="21688">MEDLVPFLIFIVIALVNLVKFILEKGVKGKQPPAVPGQKPPRKEPGTIEEFFENLAGKLEPQPSRLPDWPEGYERPDYMKEMEEFETGPPATFEEPVAEPVPTPPPAPMPIPGSLKAAAATHPLAQAEPMEMALKSMPSSIASLKGLRIATPAILRSNSAGRINFPLGNKADLRKAIIANLIFSPPRAYATDFENTVVK</sequence>
<name>A0A6C2U8D7_PONDE</name>
<feature type="transmembrane region" description="Helical" evidence="2">
    <location>
        <begin position="6"/>
        <end position="23"/>
    </location>
</feature>
<dbReference type="RefSeq" id="WP_136081548.1">
    <property type="nucleotide sequence ID" value="NZ_CAAHFG010000003.1"/>
</dbReference>
<evidence type="ECO:0000256" key="1">
    <source>
        <dbReference type="SAM" id="MobiDB-lite"/>
    </source>
</evidence>
<dbReference type="EMBL" id="CAAHFG010000003">
    <property type="protein sequence ID" value="VGO15987.1"/>
    <property type="molecule type" value="Genomic_DNA"/>
</dbReference>
<proteinExistence type="predicted"/>
<dbReference type="Proteomes" id="UP000366872">
    <property type="component" value="Unassembled WGS sequence"/>
</dbReference>
<evidence type="ECO:0000313" key="3">
    <source>
        <dbReference type="EMBL" id="VGO15987.1"/>
    </source>
</evidence>
<evidence type="ECO:0000313" key="4">
    <source>
        <dbReference type="Proteomes" id="UP000366872"/>
    </source>
</evidence>
<gene>
    <name evidence="3" type="ORF">PDESU_04576</name>
</gene>
<dbReference type="AlphaFoldDB" id="A0A6C2U8D7"/>
<keyword evidence="2" id="KW-0812">Transmembrane</keyword>
<accession>A0A6C2U8D7</accession>
<feature type="region of interest" description="Disordered" evidence="1">
    <location>
        <begin position="28"/>
        <end position="47"/>
    </location>
</feature>